<feature type="active site" evidence="4">
    <location>
        <position position="143"/>
    </location>
</feature>
<dbReference type="EC" id="5.4.99.-" evidence="6"/>
<name>M1LWF7_9PROT</name>
<dbReference type="RefSeq" id="WP_015238109.1">
    <property type="nucleotide sequence ID" value="NC_020285.1"/>
</dbReference>
<dbReference type="SUPFAM" id="SSF55174">
    <property type="entry name" value="Alpha-L RNA-binding motif"/>
    <property type="match status" value="1"/>
</dbReference>
<evidence type="ECO:0000313" key="8">
    <source>
        <dbReference type="EMBL" id="AGF49862.1"/>
    </source>
</evidence>
<dbReference type="GO" id="GO:0160140">
    <property type="term" value="F:23S rRNA pseudouridine(1911/1915/1917) synthase activity"/>
    <property type="evidence" value="ECO:0007669"/>
    <property type="project" value="UniProtKB-EC"/>
</dbReference>
<keyword evidence="2 6" id="KW-0413">Isomerase</keyword>
<dbReference type="InterPro" id="IPR020103">
    <property type="entry name" value="PsdUridine_synth_cat_dom_sf"/>
</dbReference>
<dbReference type="InterPro" id="IPR036986">
    <property type="entry name" value="S4_RNA-bd_sf"/>
</dbReference>
<evidence type="ECO:0000256" key="5">
    <source>
        <dbReference type="PROSITE-ProRule" id="PRU00182"/>
    </source>
</evidence>
<dbReference type="SUPFAM" id="SSF55120">
    <property type="entry name" value="Pseudouridine synthase"/>
    <property type="match status" value="1"/>
</dbReference>
<sequence>MSLSENKSLYKQIKIPKDCKKDRLDKILSSLMPQYSREKLKNWIKNNHIYVNGVTAKVRQIVNPHDIIYVNEQPLPETMSFKAEDIKINIVDEKQDWIIVNKSHGLVTHPGSGNWRGTLLNAILHRYPELSIVPRAGIVHRLDKNTSGLMVIARNEISQIHFIRNMQSRNILRIYIAIVHGHLPNFKTINMDIGRDRVSRIKMSVKNPIAGRNAITYCTAVRRGLINGYKVTQLICKLETGRTHQIRVHLSSIGHPVVGDILYGGKKILGLERQMLHACFLSFPDLDGKEQSFFIPPPGDILIALEAINTTIEAGGAGGI</sequence>
<dbReference type="CDD" id="cd00165">
    <property type="entry name" value="S4"/>
    <property type="match status" value="1"/>
</dbReference>
<dbReference type="InterPro" id="IPR050188">
    <property type="entry name" value="RluA_PseudoU_synthase"/>
</dbReference>
<dbReference type="SMART" id="SM00363">
    <property type="entry name" value="S4"/>
    <property type="match status" value="1"/>
</dbReference>
<dbReference type="InterPro" id="IPR006224">
    <property type="entry name" value="PsdUridine_synth_RluA-like_CS"/>
</dbReference>
<keyword evidence="9" id="KW-1185">Reference proteome</keyword>
<dbReference type="PANTHER" id="PTHR21600:SF44">
    <property type="entry name" value="RIBOSOMAL LARGE SUBUNIT PSEUDOURIDINE SYNTHASE D"/>
    <property type="match status" value="1"/>
</dbReference>
<dbReference type="PROSITE" id="PS01129">
    <property type="entry name" value="PSI_RLU"/>
    <property type="match status" value="1"/>
</dbReference>
<evidence type="ECO:0000256" key="6">
    <source>
        <dbReference type="RuleBase" id="RU362028"/>
    </source>
</evidence>
<dbReference type="KEGG" id="kbt:BCUE_0697"/>
<dbReference type="InterPro" id="IPR006145">
    <property type="entry name" value="PsdUridine_synth_RsuA/RluA"/>
</dbReference>
<feature type="domain" description="RNA-binding S4" evidence="7">
    <location>
        <begin position="22"/>
        <end position="87"/>
    </location>
</feature>
<dbReference type="InterPro" id="IPR002942">
    <property type="entry name" value="S4_RNA-bd"/>
</dbReference>
<gene>
    <name evidence="8" type="ORF">BCUE_0697</name>
</gene>
<dbReference type="Proteomes" id="UP000011563">
    <property type="component" value="Chromosome"/>
</dbReference>
<comment type="similarity">
    <text evidence="1 6">Belongs to the pseudouridine synthase RluA family.</text>
</comment>
<accession>M1LWF7</accession>
<evidence type="ECO:0000313" key="9">
    <source>
        <dbReference type="Proteomes" id="UP000011563"/>
    </source>
</evidence>
<protein>
    <recommendedName>
        <fullName evidence="6">Pseudouridine synthase</fullName>
        <ecNumber evidence="6">5.4.99.-</ecNumber>
    </recommendedName>
</protein>
<dbReference type="Pfam" id="PF00849">
    <property type="entry name" value="PseudoU_synth_2"/>
    <property type="match status" value="1"/>
</dbReference>
<evidence type="ECO:0000256" key="3">
    <source>
        <dbReference type="ARBA" id="ARBA00036882"/>
    </source>
</evidence>
<dbReference type="Gene3D" id="3.10.290.10">
    <property type="entry name" value="RNA-binding S4 domain"/>
    <property type="match status" value="1"/>
</dbReference>
<comment type="function">
    <text evidence="6">Responsible for synthesis of pseudouridine from uracil.</text>
</comment>
<dbReference type="GO" id="GO:0000455">
    <property type="term" value="P:enzyme-directed rRNA pseudouridine synthesis"/>
    <property type="evidence" value="ECO:0007669"/>
    <property type="project" value="TreeGrafter"/>
</dbReference>
<evidence type="ECO:0000256" key="1">
    <source>
        <dbReference type="ARBA" id="ARBA00010876"/>
    </source>
</evidence>
<dbReference type="PATRIC" id="fig|1208922.3.peg.416"/>
<evidence type="ECO:0000256" key="4">
    <source>
        <dbReference type="PIRSR" id="PIRSR606225-1"/>
    </source>
</evidence>
<dbReference type="Gene3D" id="3.30.2350.10">
    <property type="entry name" value="Pseudouridine synthase"/>
    <property type="match status" value="1"/>
</dbReference>
<dbReference type="EMBL" id="CP003807">
    <property type="protein sequence ID" value="AGF49862.1"/>
    <property type="molecule type" value="Genomic_DNA"/>
</dbReference>
<dbReference type="InterPro" id="IPR006225">
    <property type="entry name" value="PsdUridine_synth_RluC/D"/>
</dbReference>
<dbReference type="PROSITE" id="PS50889">
    <property type="entry name" value="S4"/>
    <property type="match status" value="1"/>
</dbReference>
<reference evidence="8 9" key="1">
    <citation type="journal article" date="2013" name="Genome Biol. Evol.">
        <title>Genome evolution and phylogenomic analysis of candidatus kinetoplastibacterium, the betaproteobacterial endosymbionts of strigomonas and angomonas.</title>
        <authorList>
            <person name="Alves J.M."/>
            <person name="Serrano M.G."/>
            <person name="Maia da Silva F."/>
            <person name="Voegtly L.J."/>
            <person name="Matveyev A.V."/>
            <person name="Teixeira M.M."/>
            <person name="Camargo E.P."/>
            <person name="Buck G.A."/>
        </authorList>
    </citation>
    <scope>NUCLEOTIDE SEQUENCE [LARGE SCALE GENOMIC DNA]</scope>
    <source>
        <strain evidence="8 9">TCC012E</strain>
    </source>
</reference>
<dbReference type="HOGENOM" id="CLU_016902_4_4_4"/>
<comment type="catalytic activity">
    <reaction evidence="3">
        <text>uridine(1911/1915/1917) in 23S rRNA = pseudouridine(1911/1915/1917) in 23S rRNA</text>
        <dbReference type="Rhea" id="RHEA:42524"/>
        <dbReference type="Rhea" id="RHEA-COMP:10097"/>
        <dbReference type="Rhea" id="RHEA-COMP:10098"/>
        <dbReference type="ChEBI" id="CHEBI:65314"/>
        <dbReference type="ChEBI" id="CHEBI:65315"/>
        <dbReference type="EC" id="5.4.99.23"/>
    </reaction>
</comment>
<evidence type="ECO:0000259" key="7">
    <source>
        <dbReference type="SMART" id="SM00363"/>
    </source>
</evidence>
<comment type="catalytic activity">
    <reaction evidence="6">
        <text>a uridine in RNA = a pseudouridine in RNA</text>
        <dbReference type="Rhea" id="RHEA:48348"/>
        <dbReference type="Rhea" id="RHEA-COMP:12068"/>
        <dbReference type="Rhea" id="RHEA-COMP:12069"/>
        <dbReference type="ChEBI" id="CHEBI:65314"/>
        <dbReference type="ChEBI" id="CHEBI:65315"/>
    </reaction>
</comment>
<dbReference type="PANTHER" id="PTHR21600">
    <property type="entry name" value="MITOCHONDRIAL RNA PSEUDOURIDINE SYNTHASE"/>
    <property type="match status" value="1"/>
</dbReference>
<organism evidence="8 9">
    <name type="scientific">Candidatus Kinetoplastidibacterium blastocrithidiae TCC012E</name>
    <dbReference type="NCBI Taxonomy" id="1208922"/>
    <lineage>
        <taxon>Bacteria</taxon>
        <taxon>Pseudomonadati</taxon>
        <taxon>Pseudomonadota</taxon>
        <taxon>Betaproteobacteria</taxon>
        <taxon>Candidatus Kinetoplastidibacterium</taxon>
    </lineage>
</organism>
<dbReference type="NCBIfam" id="TIGR00005">
    <property type="entry name" value="rluA_subfam"/>
    <property type="match status" value="1"/>
</dbReference>
<proteinExistence type="inferred from homology"/>
<dbReference type="GO" id="GO:0003723">
    <property type="term" value="F:RNA binding"/>
    <property type="evidence" value="ECO:0007669"/>
    <property type="project" value="UniProtKB-KW"/>
</dbReference>
<evidence type="ECO:0000256" key="2">
    <source>
        <dbReference type="ARBA" id="ARBA00023235"/>
    </source>
</evidence>
<keyword evidence="5" id="KW-0694">RNA-binding</keyword>
<dbReference type="CDD" id="cd02869">
    <property type="entry name" value="PseudoU_synth_RluA_like"/>
    <property type="match status" value="1"/>
</dbReference>
<dbReference type="AlphaFoldDB" id="M1LWF7"/>
<dbReference type="Pfam" id="PF01479">
    <property type="entry name" value="S4"/>
    <property type="match status" value="1"/>
</dbReference>